<feature type="transmembrane region" description="Helical" evidence="6">
    <location>
        <begin position="260"/>
        <end position="286"/>
    </location>
</feature>
<evidence type="ECO:0000256" key="4">
    <source>
        <dbReference type="ARBA" id="ARBA00022989"/>
    </source>
</evidence>
<feature type="domain" description="Type II secretion system protein GspF" evidence="7">
    <location>
        <begin position="129"/>
        <end position="249"/>
    </location>
</feature>
<evidence type="ECO:0000313" key="9">
    <source>
        <dbReference type="Proteomes" id="UP000886845"/>
    </source>
</evidence>
<evidence type="ECO:0000256" key="2">
    <source>
        <dbReference type="ARBA" id="ARBA00022475"/>
    </source>
</evidence>
<dbReference type="AlphaFoldDB" id="A0A9D1NNK3"/>
<feature type="transmembrane region" description="Helical" evidence="6">
    <location>
        <begin position="84"/>
        <end position="108"/>
    </location>
</feature>
<evidence type="ECO:0000313" key="8">
    <source>
        <dbReference type="EMBL" id="HIV09945.1"/>
    </source>
</evidence>
<organism evidence="8 9">
    <name type="scientific">Candidatus Spyradenecus faecavium</name>
    <dbReference type="NCBI Taxonomy" id="2840947"/>
    <lineage>
        <taxon>Bacteria</taxon>
        <taxon>Pseudomonadati</taxon>
        <taxon>Lentisphaerota</taxon>
        <taxon>Lentisphaeria</taxon>
        <taxon>Lentisphaerales</taxon>
        <taxon>Lentisphaeraceae</taxon>
        <taxon>Lentisphaeraceae incertae sedis</taxon>
        <taxon>Candidatus Spyradenecus</taxon>
    </lineage>
</organism>
<dbReference type="GO" id="GO:0005886">
    <property type="term" value="C:plasma membrane"/>
    <property type="evidence" value="ECO:0007669"/>
    <property type="project" value="UniProtKB-SubCell"/>
</dbReference>
<dbReference type="Proteomes" id="UP000886845">
    <property type="component" value="Unassembled WGS sequence"/>
</dbReference>
<dbReference type="Gene3D" id="1.20.81.30">
    <property type="entry name" value="Type II secretion system (T2SS), domain F"/>
    <property type="match status" value="1"/>
</dbReference>
<dbReference type="InterPro" id="IPR018076">
    <property type="entry name" value="T2SS_GspF_dom"/>
</dbReference>
<accession>A0A9D1NNK3</accession>
<reference evidence="8" key="1">
    <citation type="submission" date="2020-10" db="EMBL/GenBank/DDBJ databases">
        <authorList>
            <person name="Gilroy R."/>
        </authorList>
    </citation>
    <scope>NUCLEOTIDE SEQUENCE</scope>
    <source>
        <strain evidence="8">35461</strain>
    </source>
</reference>
<keyword evidence="3 6" id="KW-0812">Transmembrane</keyword>
<protein>
    <submittedName>
        <fullName evidence="8">Type II secretion system F family protein</fullName>
    </submittedName>
</protein>
<keyword evidence="2" id="KW-1003">Cell membrane</keyword>
<dbReference type="PANTHER" id="PTHR35007">
    <property type="entry name" value="INTEGRAL MEMBRANE PROTEIN-RELATED"/>
    <property type="match status" value="1"/>
</dbReference>
<name>A0A9D1NNK3_9BACT</name>
<dbReference type="EMBL" id="DVOR01000235">
    <property type="protein sequence ID" value="HIV09945.1"/>
    <property type="molecule type" value="Genomic_DNA"/>
</dbReference>
<dbReference type="PANTHER" id="PTHR35007:SF1">
    <property type="entry name" value="PILUS ASSEMBLY PROTEIN"/>
    <property type="match status" value="1"/>
</dbReference>
<gene>
    <name evidence="8" type="ORF">IAC79_07525</name>
</gene>
<keyword evidence="4 6" id="KW-1133">Transmembrane helix</keyword>
<dbReference type="Pfam" id="PF00482">
    <property type="entry name" value="T2SSF"/>
    <property type="match status" value="1"/>
</dbReference>
<evidence type="ECO:0000259" key="7">
    <source>
        <dbReference type="Pfam" id="PF00482"/>
    </source>
</evidence>
<keyword evidence="5 6" id="KW-0472">Membrane</keyword>
<reference evidence="8" key="2">
    <citation type="journal article" date="2021" name="PeerJ">
        <title>Extensive microbial diversity within the chicken gut microbiome revealed by metagenomics and culture.</title>
        <authorList>
            <person name="Gilroy R."/>
            <person name="Ravi A."/>
            <person name="Getino M."/>
            <person name="Pursley I."/>
            <person name="Horton D.L."/>
            <person name="Alikhan N.F."/>
            <person name="Baker D."/>
            <person name="Gharbi K."/>
            <person name="Hall N."/>
            <person name="Watson M."/>
            <person name="Adriaenssens E.M."/>
            <person name="Foster-Nyarko E."/>
            <person name="Jarju S."/>
            <person name="Secka A."/>
            <person name="Antonio M."/>
            <person name="Oren A."/>
            <person name="Chaudhuri R.R."/>
            <person name="La Ragione R."/>
            <person name="Hildebrand F."/>
            <person name="Pallen M.J."/>
        </authorList>
    </citation>
    <scope>NUCLEOTIDE SEQUENCE</scope>
    <source>
        <strain evidence="8">35461</strain>
    </source>
</reference>
<evidence type="ECO:0000256" key="3">
    <source>
        <dbReference type="ARBA" id="ARBA00022692"/>
    </source>
</evidence>
<feature type="transmembrane region" description="Helical" evidence="6">
    <location>
        <begin position="6"/>
        <end position="28"/>
    </location>
</feature>
<proteinExistence type="predicted"/>
<feature type="transmembrane region" description="Helical" evidence="6">
    <location>
        <begin position="58"/>
        <end position="78"/>
    </location>
</feature>
<dbReference type="InterPro" id="IPR042094">
    <property type="entry name" value="T2SS_GspF_sf"/>
</dbReference>
<comment type="subcellular location">
    <subcellularLocation>
        <location evidence="1">Cell membrane</location>
        <topology evidence="1">Multi-pass membrane protein</topology>
    </subcellularLocation>
</comment>
<evidence type="ECO:0000256" key="5">
    <source>
        <dbReference type="ARBA" id="ARBA00023136"/>
    </source>
</evidence>
<comment type="caution">
    <text evidence="8">The sequence shown here is derived from an EMBL/GenBank/DDBJ whole genome shotgun (WGS) entry which is preliminary data.</text>
</comment>
<evidence type="ECO:0000256" key="1">
    <source>
        <dbReference type="ARBA" id="ARBA00004651"/>
    </source>
</evidence>
<feature type="transmembrane region" description="Helical" evidence="6">
    <location>
        <begin position="235"/>
        <end position="254"/>
    </location>
</feature>
<evidence type="ECO:0000256" key="6">
    <source>
        <dbReference type="SAM" id="Phobius"/>
    </source>
</evidence>
<sequence>MSLLAWVAAALTGVAAGGLAWLVVVSFAEGARSAADTYEDEMARTLESMFLFVPARRLVELGWMAAGVVFLVAMLPFCRLEPPWVLPVGMAVALVLAAGAFCLPRVAVNWLRARRLARFNLQLLETLPMMANALRAGFSINQAFESVAEGTDAPMSQEVSLFLQQLRVGVSFSEALAALDARVGSEDLTLVCTAIDIARRSGGNLTEIFDSIAETIRARLRIHQHVRTLTAQGRLQGIVIGAMPFLLGIGMAVFKPALMMPFLCSLAGVATVVAVTLMVALGGLLIRKIVNIDV</sequence>